<evidence type="ECO:0000256" key="3">
    <source>
        <dbReference type="ARBA" id="ARBA00022692"/>
    </source>
</evidence>
<reference evidence="8" key="1">
    <citation type="journal article" date="2019" name="Int. J. Syst. Evol. Microbiol.">
        <title>The Global Catalogue of Microorganisms (GCM) 10K type strain sequencing project: providing services to taxonomists for standard genome sequencing and annotation.</title>
        <authorList>
            <consortium name="The Broad Institute Genomics Platform"/>
            <consortium name="The Broad Institute Genome Sequencing Center for Infectious Disease"/>
            <person name="Wu L."/>
            <person name="Ma J."/>
        </authorList>
    </citation>
    <scope>NUCLEOTIDE SEQUENCE [LARGE SCALE GENOMIC DNA]</scope>
    <source>
        <strain evidence="8">CGMCC 1.12478</strain>
    </source>
</reference>
<evidence type="ECO:0000313" key="8">
    <source>
        <dbReference type="Proteomes" id="UP000645462"/>
    </source>
</evidence>
<dbReference type="PANTHER" id="PTHR30250:SF11">
    <property type="entry name" value="O-ANTIGEN TRANSPORTER-RELATED"/>
    <property type="match status" value="1"/>
</dbReference>
<evidence type="ECO:0000256" key="1">
    <source>
        <dbReference type="ARBA" id="ARBA00004651"/>
    </source>
</evidence>
<proteinExistence type="predicted"/>
<evidence type="ECO:0000313" key="7">
    <source>
        <dbReference type="EMBL" id="GGC23822.1"/>
    </source>
</evidence>
<keyword evidence="8" id="KW-1185">Reference proteome</keyword>
<feature type="transmembrane region" description="Helical" evidence="6">
    <location>
        <begin position="249"/>
        <end position="277"/>
    </location>
</feature>
<feature type="transmembrane region" description="Helical" evidence="6">
    <location>
        <begin position="44"/>
        <end position="67"/>
    </location>
</feature>
<organism evidence="7 8">
    <name type="scientific">Marivita lacus</name>
    <dbReference type="NCBI Taxonomy" id="1323742"/>
    <lineage>
        <taxon>Bacteria</taxon>
        <taxon>Pseudomonadati</taxon>
        <taxon>Pseudomonadota</taxon>
        <taxon>Alphaproteobacteria</taxon>
        <taxon>Rhodobacterales</taxon>
        <taxon>Roseobacteraceae</taxon>
        <taxon>Marivita</taxon>
    </lineage>
</organism>
<protein>
    <recommendedName>
        <fullName evidence="9">Polysaccharide biosynthesis protein C-terminal domain-containing protein</fullName>
    </recommendedName>
</protein>
<dbReference type="RefSeq" id="WP_188484393.1">
    <property type="nucleotide sequence ID" value="NZ_BMFC01000031.1"/>
</dbReference>
<evidence type="ECO:0008006" key="9">
    <source>
        <dbReference type="Google" id="ProtNLM"/>
    </source>
</evidence>
<dbReference type="PANTHER" id="PTHR30250">
    <property type="entry name" value="PST FAMILY PREDICTED COLANIC ACID TRANSPORTER"/>
    <property type="match status" value="1"/>
</dbReference>
<keyword evidence="2" id="KW-1003">Cell membrane</keyword>
<keyword evidence="3 6" id="KW-0812">Transmembrane</keyword>
<accession>A0ABQ1LL62</accession>
<feature type="transmembrane region" description="Helical" evidence="6">
    <location>
        <begin position="364"/>
        <end position="382"/>
    </location>
</feature>
<feature type="transmembrane region" description="Helical" evidence="6">
    <location>
        <begin position="88"/>
        <end position="106"/>
    </location>
</feature>
<feature type="transmembrane region" description="Helical" evidence="6">
    <location>
        <begin position="146"/>
        <end position="163"/>
    </location>
</feature>
<evidence type="ECO:0000256" key="6">
    <source>
        <dbReference type="SAM" id="Phobius"/>
    </source>
</evidence>
<keyword evidence="5 6" id="KW-0472">Membrane</keyword>
<sequence length="434" mass="46219">MRQSWITLAKTLYAGALRFAATLTMLAFAILGTRLLGPETFGSYISVMAVATIATTALGLGLPALLGREVAAVRGGAPDVLLGPVGQWLLIINLLVALCALGALALGQGMLALALFFVVVANGAQTLGIVTTGFERVMFAQTVGGLIRPVATLCFLFVMVWLIGPTASAPLWAQLLGATTALLILLVGWRGPGHMAAITRMKIAGLWSPNHPHALRQGLVYAGSQTLINASTQIDVILLTLLAQPRDVAAYYAVSRAAIAVSFFFNAAGLLAAPAMTRLWAEGKRKEMTTLARQTARLGAVLTVCGAVGAWMLAEFYLSLYVPEFLPEIWGIRVLVAAYLIVAFMGPTEQLLRAIGREADVMRIFAATCFLNAVLSVMLIPIMGVLGAVIGTAVQLLASWVALYVMVRRRLGLRVDILAFDNPLFQRDGTSKRV</sequence>
<name>A0ABQ1LL62_9RHOB</name>
<gene>
    <name evidence="7" type="ORF">GCM10011363_45470</name>
</gene>
<comment type="subcellular location">
    <subcellularLocation>
        <location evidence="1">Cell membrane</location>
        <topology evidence="1">Multi-pass membrane protein</topology>
    </subcellularLocation>
</comment>
<feature type="transmembrane region" description="Helical" evidence="6">
    <location>
        <begin position="388"/>
        <end position="407"/>
    </location>
</feature>
<dbReference type="Proteomes" id="UP000645462">
    <property type="component" value="Unassembled WGS sequence"/>
</dbReference>
<dbReference type="InterPro" id="IPR050833">
    <property type="entry name" value="Poly_Biosynth_Transport"/>
</dbReference>
<dbReference type="Pfam" id="PF01943">
    <property type="entry name" value="Polysacc_synt"/>
    <property type="match status" value="1"/>
</dbReference>
<feature type="transmembrane region" description="Helical" evidence="6">
    <location>
        <begin position="112"/>
        <end position="134"/>
    </location>
</feature>
<evidence type="ECO:0000256" key="5">
    <source>
        <dbReference type="ARBA" id="ARBA00023136"/>
    </source>
</evidence>
<feature type="transmembrane region" description="Helical" evidence="6">
    <location>
        <begin position="169"/>
        <end position="189"/>
    </location>
</feature>
<feature type="transmembrane region" description="Helical" evidence="6">
    <location>
        <begin position="298"/>
        <end position="318"/>
    </location>
</feature>
<keyword evidence="4 6" id="KW-1133">Transmembrane helix</keyword>
<dbReference type="EMBL" id="BMFC01000031">
    <property type="protein sequence ID" value="GGC23822.1"/>
    <property type="molecule type" value="Genomic_DNA"/>
</dbReference>
<feature type="transmembrane region" description="Helical" evidence="6">
    <location>
        <begin position="12"/>
        <end position="32"/>
    </location>
</feature>
<dbReference type="InterPro" id="IPR002797">
    <property type="entry name" value="Polysacc_synth"/>
</dbReference>
<evidence type="ECO:0000256" key="2">
    <source>
        <dbReference type="ARBA" id="ARBA00022475"/>
    </source>
</evidence>
<feature type="transmembrane region" description="Helical" evidence="6">
    <location>
        <begin position="330"/>
        <end position="352"/>
    </location>
</feature>
<evidence type="ECO:0000256" key="4">
    <source>
        <dbReference type="ARBA" id="ARBA00022989"/>
    </source>
</evidence>
<comment type="caution">
    <text evidence="7">The sequence shown here is derived from an EMBL/GenBank/DDBJ whole genome shotgun (WGS) entry which is preliminary data.</text>
</comment>